<dbReference type="EMBL" id="LRQA01000001">
    <property type="protein sequence ID" value="KXA19608.1"/>
    <property type="molecule type" value="Genomic_DNA"/>
</dbReference>
<dbReference type="PATRIC" id="fig|2702.99.peg.1"/>
<organism evidence="1 2">
    <name type="scientific">Gardnerella vaginalis</name>
    <dbReference type="NCBI Taxonomy" id="2702"/>
    <lineage>
        <taxon>Bacteria</taxon>
        <taxon>Bacillati</taxon>
        <taxon>Actinomycetota</taxon>
        <taxon>Actinomycetes</taxon>
        <taxon>Bifidobacteriales</taxon>
        <taxon>Bifidobacteriaceae</taxon>
        <taxon>Gardnerella</taxon>
    </lineage>
</organism>
<comment type="caution">
    <text evidence="1">The sequence shown here is derived from an EMBL/GenBank/DDBJ whole genome shotgun (WGS) entry which is preliminary data.</text>
</comment>
<protein>
    <submittedName>
        <fullName evidence="1">Uncharacterized protein</fullName>
    </submittedName>
</protein>
<evidence type="ECO:0000313" key="1">
    <source>
        <dbReference type="EMBL" id="KXA19608.1"/>
    </source>
</evidence>
<sequence>MRLLKCKNCIFINCHTLIGRKSAKNNESANQKPYIIHKNE</sequence>
<evidence type="ECO:0000313" key="2">
    <source>
        <dbReference type="Proteomes" id="UP000070558"/>
    </source>
</evidence>
<dbReference type="Proteomes" id="UP000070558">
    <property type="component" value="Unassembled WGS sequence"/>
</dbReference>
<gene>
    <name evidence="1" type="ORF">HMPREF3216_00002</name>
</gene>
<proteinExistence type="predicted"/>
<accession>A0A133NTM5</accession>
<dbReference type="AlphaFoldDB" id="A0A133NTM5"/>
<name>A0A133NTM5_GARVA</name>
<reference evidence="1 2" key="1">
    <citation type="submission" date="2016-01" db="EMBL/GenBank/DDBJ databases">
        <authorList>
            <person name="Oliw E.H."/>
        </authorList>
    </citation>
    <scope>NUCLEOTIDE SEQUENCE [LARGE SCALE GENOMIC DNA]</scope>
    <source>
        <strain evidence="1 2">GED7760B</strain>
    </source>
</reference>